<keyword evidence="2" id="KW-1185">Reference proteome</keyword>
<dbReference type="InterPro" id="IPR045647">
    <property type="entry name" value="DUF6401"/>
</dbReference>
<gene>
    <name evidence="1" type="ORF">GCM10010201_28010</name>
</gene>
<organism evidence="1 2">
    <name type="scientific">Pilimelia columellifera subsp. columellifera</name>
    <dbReference type="NCBI Taxonomy" id="706583"/>
    <lineage>
        <taxon>Bacteria</taxon>
        <taxon>Bacillati</taxon>
        <taxon>Actinomycetota</taxon>
        <taxon>Actinomycetes</taxon>
        <taxon>Micromonosporales</taxon>
        <taxon>Micromonosporaceae</taxon>
        <taxon>Pilimelia</taxon>
    </lineage>
</organism>
<evidence type="ECO:0000313" key="1">
    <source>
        <dbReference type="EMBL" id="GAA2527577.1"/>
    </source>
</evidence>
<accession>A0ABP6AXT2</accession>
<protein>
    <submittedName>
        <fullName evidence="1">Uncharacterized protein</fullName>
    </submittedName>
</protein>
<comment type="caution">
    <text evidence="1">The sequence shown here is derived from an EMBL/GenBank/DDBJ whole genome shotgun (WGS) entry which is preliminary data.</text>
</comment>
<proteinExistence type="predicted"/>
<sequence>MNIRAGAGRIDRHTAEVTLSSLMSEFGQTGLAVAAVVPGLAAAIDQHAAAVRDSIRATGRPMTRAGLAGYATGLREAATDHGWSAPDTPIDWTRADWVLVRLIAVCVLSS</sequence>
<evidence type="ECO:0000313" key="2">
    <source>
        <dbReference type="Proteomes" id="UP001499978"/>
    </source>
</evidence>
<dbReference type="Pfam" id="PF19939">
    <property type="entry name" value="DUF6401"/>
    <property type="match status" value="1"/>
</dbReference>
<dbReference type="Proteomes" id="UP001499978">
    <property type="component" value="Unassembled WGS sequence"/>
</dbReference>
<dbReference type="EMBL" id="BAAARY010000013">
    <property type="protein sequence ID" value="GAA2527577.1"/>
    <property type="molecule type" value="Genomic_DNA"/>
</dbReference>
<reference evidence="2" key="1">
    <citation type="journal article" date="2019" name="Int. J. Syst. Evol. Microbiol.">
        <title>The Global Catalogue of Microorganisms (GCM) 10K type strain sequencing project: providing services to taxonomists for standard genome sequencing and annotation.</title>
        <authorList>
            <consortium name="The Broad Institute Genomics Platform"/>
            <consortium name="The Broad Institute Genome Sequencing Center for Infectious Disease"/>
            <person name="Wu L."/>
            <person name="Ma J."/>
        </authorList>
    </citation>
    <scope>NUCLEOTIDE SEQUENCE [LARGE SCALE GENOMIC DNA]</scope>
    <source>
        <strain evidence="2">JCM 3367</strain>
    </source>
</reference>
<name>A0ABP6AXT2_9ACTN</name>